<dbReference type="RefSeq" id="WP_234613078.1">
    <property type="nucleotide sequence ID" value="NZ_CP098806.1"/>
</dbReference>
<evidence type="ECO:0000256" key="1">
    <source>
        <dbReference type="SAM" id="Phobius"/>
    </source>
</evidence>
<feature type="domain" description="Peptidase M56" evidence="2">
    <location>
        <begin position="31"/>
        <end position="263"/>
    </location>
</feature>
<feature type="transmembrane region" description="Helical" evidence="1">
    <location>
        <begin position="100"/>
        <end position="122"/>
    </location>
</feature>
<proteinExistence type="predicted"/>
<protein>
    <submittedName>
        <fullName evidence="3">M56 family metallopeptidase</fullName>
    </submittedName>
</protein>
<gene>
    <name evidence="3" type="ORF">LXM24_10850</name>
</gene>
<feature type="transmembrane region" description="Helical" evidence="1">
    <location>
        <begin position="37"/>
        <end position="58"/>
    </location>
</feature>
<sequence length="644" mass="74860">MTELPDYLIKLSVGLAVAYVFYFVVLRKLTFYTWNRWYLLLYSMLAFFIPFIDVSRLMPEGKLTYQRIDDSVPRLNHFLRQVYDEAALASSPAPEEPVDWLLILFVLGIIVMTGRLCLNFYFYARIKREAQLVSDDGIMLYHVDREIVPFSFGKAVFINPTLHSEDDLEKIILHEYVHVQQKHTFDNIWAEILCILNWYNPFAWLIRYSIRQNLEYIADDQVLRHDIDIKKYQYLLLKVTGVPEYRLTNQFNFASLKQRIIMMNKARTPKIYLARFLFLAPLIITMLVAFRPDPDRQQMISGNPFVLHGGGKPQPYLAQLNDSYGYCAGIILDAATRKPIVDAQIELVTKGSVVKTLRTDRDGYYYSDLNAAPGNGRLLYSLKLLHPDYRDFVSEFHAGDFNSGYGRVSVRFLSARKDSTVRGFYYAPNHQQFPKTAESEQVNKNVKKYLTSLLPTYRAEIQLIADFKKYHPFPKNVLTRFKNGYFDRSKELVGYEGVTELYLDGQKATYEEVNEAFRSSPFLLSDTRVSKEWGGDHTFAKLKYLTFPLYKDAPPAHLLAGNVEIKDLSAFDISVLDKDAYFLDGFRQVFGVGSNIKPAKNEIRRVVLFKGRLARYYDPKLEKVWWIETRPENEVFGRPDLAKK</sequence>
<dbReference type="InterPro" id="IPR008756">
    <property type="entry name" value="Peptidase_M56"/>
</dbReference>
<keyword evidence="1" id="KW-0812">Transmembrane</keyword>
<reference evidence="3" key="1">
    <citation type="submission" date="2021-12" db="EMBL/GenBank/DDBJ databases">
        <title>Novel species in genus Dyadobacter.</title>
        <authorList>
            <person name="Ma C."/>
        </authorList>
    </citation>
    <scope>NUCLEOTIDE SEQUENCE</scope>
    <source>
        <strain evidence="3">CY399</strain>
    </source>
</reference>
<organism evidence="3 4">
    <name type="scientific">Dyadobacter fanqingshengii</name>
    <dbReference type="NCBI Taxonomy" id="2906443"/>
    <lineage>
        <taxon>Bacteria</taxon>
        <taxon>Pseudomonadati</taxon>
        <taxon>Bacteroidota</taxon>
        <taxon>Cytophagia</taxon>
        <taxon>Cytophagales</taxon>
        <taxon>Spirosomataceae</taxon>
        <taxon>Dyadobacter</taxon>
    </lineage>
</organism>
<dbReference type="InterPro" id="IPR052173">
    <property type="entry name" value="Beta-lactam_resp_regulator"/>
</dbReference>
<dbReference type="EMBL" id="JAJTTA010000002">
    <property type="protein sequence ID" value="MCF0040585.1"/>
    <property type="molecule type" value="Genomic_DNA"/>
</dbReference>
<dbReference type="AlphaFoldDB" id="A0A9X1P9P3"/>
<dbReference type="Pfam" id="PF05569">
    <property type="entry name" value="Peptidase_M56"/>
    <property type="match status" value="1"/>
</dbReference>
<evidence type="ECO:0000313" key="3">
    <source>
        <dbReference type="EMBL" id="MCF0040585.1"/>
    </source>
</evidence>
<keyword evidence="1" id="KW-1133">Transmembrane helix</keyword>
<name>A0A9X1P9P3_9BACT</name>
<dbReference type="Proteomes" id="UP001139700">
    <property type="component" value="Unassembled WGS sequence"/>
</dbReference>
<evidence type="ECO:0000313" key="4">
    <source>
        <dbReference type="Proteomes" id="UP001139700"/>
    </source>
</evidence>
<dbReference type="Gene3D" id="2.60.40.1120">
    <property type="entry name" value="Carboxypeptidase-like, regulatory domain"/>
    <property type="match status" value="1"/>
</dbReference>
<dbReference type="PANTHER" id="PTHR34978">
    <property type="entry name" value="POSSIBLE SENSOR-TRANSDUCER PROTEIN BLAR"/>
    <property type="match status" value="1"/>
</dbReference>
<evidence type="ECO:0000259" key="2">
    <source>
        <dbReference type="Pfam" id="PF05569"/>
    </source>
</evidence>
<feature type="transmembrane region" description="Helical" evidence="1">
    <location>
        <begin position="7"/>
        <end position="25"/>
    </location>
</feature>
<dbReference type="PANTHER" id="PTHR34978:SF3">
    <property type="entry name" value="SLR0241 PROTEIN"/>
    <property type="match status" value="1"/>
</dbReference>
<comment type="caution">
    <text evidence="3">The sequence shown here is derived from an EMBL/GenBank/DDBJ whole genome shotgun (WGS) entry which is preliminary data.</text>
</comment>
<dbReference type="CDD" id="cd07341">
    <property type="entry name" value="M56_BlaR1_MecR1_like"/>
    <property type="match status" value="1"/>
</dbReference>
<feature type="transmembrane region" description="Helical" evidence="1">
    <location>
        <begin position="272"/>
        <end position="290"/>
    </location>
</feature>
<keyword evidence="4" id="KW-1185">Reference proteome</keyword>
<accession>A0A9X1P9P3</accession>
<keyword evidence="1" id="KW-0472">Membrane</keyword>